<dbReference type="EMBL" id="WBMS02000024">
    <property type="protein sequence ID" value="MWA04084.1"/>
    <property type="molecule type" value="Genomic_DNA"/>
</dbReference>
<comment type="subcellular location">
    <subcellularLocation>
        <location evidence="1">Cytoplasm</location>
    </subcellularLocation>
</comment>
<evidence type="ECO:0000256" key="5">
    <source>
        <dbReference type="ARBA" id="ARBA00022490"/>
    </source>
</evidence>
<evidence type="ECO:0000256" key="7">
    <source>
        <dbReference type="ARBA" id="ARBA00022679"/>
    </source>
</evidence>
<dbReference type="SUPFAM" id="SSF53335">
    <property type="entry name" value="S-adenosyl-L-methionine-dependent methyltransferases"/>
    <property type="match status" value="1"/>
</dbReference>
<organism evidence="12 13">
    <name type="scientific">Actinomadura physcomitrii</name>
    <dbReference type="NCBI Taxonomy" id="2650748"/>
    <lineage>
        <taxon>Bacteria</taxon>
        <taxon>Bacillati</taxon>
        <taxon>Actinomycetota</taxon>
        <taxon>Actinomycetes</taxon>
        <taxon>Streptosporangiales</taxon>
        <taxon>Thermomonosporaceae</taxon>
        <taxon>Actinomadura</taxon>
    </lineage>
</organism>
<accession>A0A6I4MIT5</accession>
<keyword evidence="7" id="KW-0808">Transferase</keyword>
<evidence type="ECO:0000313" key="13">
    <source>
        <dbReference type="Proteomes" id="UP000462055"/>
    </source>
</evidence>
<keyword evidence="13" id="KW-1185">Reference proteome</keyword>
<evidence type="ECO:0000256" key="10">
    <source>
        <dbReference type="ARBA" id="ARBA00031323"/>
    </source>
</evidence>
<evidence type="ECO:0000256" key="9">
    <source>
        <dbReference type="ARBA" id="ARBA00030757"/>
    </source>
</evidence>
<evidence type="ECO:0000256" key="4">
    <source>
        <dbReference type="ARBA" id="ARBA00013346"/>
    </source>
</evidence>
<comment type="similarity">
    <text evidence="2">Belongs to the methyltransferase superfamily. L-isoaspartyl/D-aspartyl protein methyltransferase family.</text>
</comment>
<reference evidence="12" key="1">
    <citation type="submission" date="2019-12" db="EMBL/GenBank/DDBJ databases">
        <title>Actinomadura physcomitrii sp. nov., a novel actinomycete isolated from moss [Physcomitrium sphaericum (Ludw) Fuernr].</title>
        <authorList>
            <person name="Zhuang X."/>
        </authorList>
    </citation>
    <scope>NUCLEOTIDE SEQUENCE [LARGE SCALE GENOMIC DNA]</scope>
    <source>
        <strain evidence="12">LD22</strain>
    </source>
</reference>
<dbReference type="PANTHER" id="PTHR11579">
    <property type="entry name" value="PROTEIN-L-ISOASPARTATE O-METHYLTRANSFERASE"/>
    <property type="match status" value="1"/>
</dbReference>
<dbReference type="Proteomes" id="UP000462055">
    <property type="component" value="Unassembled WGS sequence"/>
</dbReference>
<evidence type="ECO:0000256" key="8">
    <source>
        <dbReference type="ARBA" id="ARBA00022691"/>
    </source>
</evidence>
<dbReference type="PANTHER" id="PTHR11579:SF0">
    <property type="entry name" value="PROTEIN-L-ISOASPARTATE(D-ASPARTATE) O-METHYLTRANSFERASE"/>
    <property type="match status" value="1"/>
</dbReference>
<dbReference type="Pfam" id="PF01135">
    <property type="entry name" value="PCMT"/>
    <property type="match status" value="1"/>
</dbReference>
<dbReference type="Gene3D" id="3.40.50.150">
    <property type="entry name" value="Vaccinia Virus protein VP39"/>
    <property type="match status" value="1"/>
</dbReference>
<evidence type="ECO:0000313" key="12">
    <source>
        <dbReference type="EMBL" id="MWA04084.1"/>
    </source>
</evidence>
<dbReference type="InterPro" id="IPR029063">
    <property type="entry name" value="SAM-dependent_MTases_sf"/>
</dbReference>
<evidence type="ECO:0000256" key="2">
    <source>
        <dbReference type="ARBA" id="ARBA00005369"/>
    </source>
</evidence>
<evidence type="ECO:0000256" key="6">
    <source>
        <dbReference type="ARBA" id="ARBA00022603"/>
    </source>
</evidence>
<sequence length="386" mass="41177">MGRGKSDLSGPEEVAGRIDALADELAGSGDLTDPAWRTAMHAVPRHLFVPPVAWAWHDGLQHRIDAGADPAAWWDAAYANQPIITQYDDGDTALEVGGGKCTSSLSAPDVVLRFLELLRLEGRPRVLEIGTGTGWTAGLLSSRVGADNVTSVEVDGRVAKQAAANLEAAGLQPVLVVGDGADGHPGGAPHDAVHVTCGVTTVPYAWVRQTRPGGVIVFPWMPEYGPGRRVRLVVDADGRASGTFHGRAAYMMLRSQRTGFPDFTAEGDSWDESVTSADVRRILWDTPGPATAITGCVPDLMATDSVDGGDGSVTMWIADTGHSSQAIVDAPWGMDGAHVRQRGPRRLWDEFEAAYRAWLERGSPAPDRFGMTVGPDGQYLWLDAPR</sequence>
<dbReference type="RefSeq" id="WP_151596608.1">
    <property type="nucleotide sequence ID" value="NZ_WBMS02000024.1"/>
</dbReference>
<comment type="caution">
    <text evidence="12">The sequence shown here is derived from an EMBL/GenBank/DDBJ whole genome shotgun (WGS) entry which is preliminary data.</text>
</comment>
<dbReference type="GO" id="GO:0032259">
    <property type="term" value="P:methylation"/>
    <property type="evidence" value="ECO:0007669"/>
    <property type="project" value="UniProtKB-KW"/>
</dbReference>
<evidence type="ECO:0000256" key="1">
    <source>
        <dbReference type="ARBA" id="ARBA00004496"/>
    </source>
</evidence>
<keyword evidence="6" id="KW-0489">Methyltransferase</keyword>
<protein>
    <recommendedName>
        <fullName evidence="4">Protein-L-isoaspartate O-methyltransferase</fullName>
        <ecNumber evidence="3">2.1.1.77</ecNumber>
    </recommendedName>
    <alternativeName>
        <fullName evidence="11">L-isoaspartyl protein carboxyl methyltransferase</fullName>
    </alternativeName>
    <alternativeName>
        <fullName evidence="9">Protein L-isoaspartyl methyltransferase</fullName>
    </alternativeName>
    <alternativeName>
        <fullName evidence="10">Protein-beta-aspartate methyltransferase</fullName>
    </alternativeName>
</protein>
<keyword evidence="5" id="KW-0963">Cytoplasm</keyword>
<dbReference type="AlphaFoldDB" id="A0A6I4MIT5"/>
<dbReference type="GO" id="GO:0004719">
    <property type="term" value="F:protein-L-isoaspartate (D-aspartate) O-methyltransferase activity"/>
    <property type="evidence" value="ECO:0007669"/>
    <property type="project" value="UniProtKB-EC"/>
</dbReference>
<evidence type="ECO:0000256" key="11">
    <source>
        <dbReference type="ARBA" id="ARBA00031350"/>
    </source>
</evidence>
<dbReference type="CDD" id="cd02440">
    <property type="entry name" value="AdoMet_MTases"/>
    <property type="match status" value="1"/>
</dbReference>
<dbReference type="InterPro" id="IPR000682">
    <property type="entry name" value="PCMT"/>
</dbReference>
<evidence type="ECO:0000256" key="3">
    <source>
        <dbReference type="ARBA" id="ARBA00011890"/>
    </source>
</evidence>
<gene>
    <name evidence="12" type="ORF">F8568_027620</name>
</gene>
<dbReference type="EC" id="2.1.1.77" evidence="3"/>
<proteinExistence type="inferred from homology"/>
<name>A0A6I4MIT5_9ACTN</name>
<dbReference type="GO" id="GO:0005737">
    <property type="term" value="C:cytoplasm"/>
    <property type="evidence" value="ECO:0007669"/>
    <property type="project" value="UniProtKB-SubCell"/>
</dbReference>
<keyword evidence="8" id="KW-0949">S-adenosyl-L-methionine</keyword>